<reference evidence="3" key="2">
    <citation type="journal article" date="2024" name="Nature">
        <title>Anoxygenic phototroph of the Chloroflexota uses a type I reaction centre.</title>
        <authorList>
            <person name="Tsuji J.M."/>
            <person name="Shaw N.A."/>
            <person name="Nagashima S."/>
            <person name="Venkiteswaran J.J."/>
            <person name="Schiff S.L."/>
            <person name="Watanabe T."/>
            <person name="Fukui M."/>
            <person name="Hanada S."/>
            <person name="Tank M."/>
            <person name="Neufeld J.D."/>
        </authorList>
    </citation>
    <scope>NUCLEOTIDE SEQUENCE</scope>
    <source>
        <strain evidence="3">L227-S17</strain>
    </source>
</reference>
<accession>A0A8T7M9Q4</accession>
<dbReference type="AlphaFoldDB" id="A0A8T7M9Q4"/>
<keyword evidence="1" id="KW-1133">Transmembrane helix</keyword>
<dbReference type="EMBL" id="CP128400">
    <property type="protein sequence ID" value="WJW68707.1"/>
    <property type="molecule type" value="Genomic_DNA"/>
</dbReference>
<dbReference type="Proteomes" id="UP000521676">
    <property type="component" value="Unassembled WGS sequence"/>
</dbReference>
<keyword evidence="1" id="KW-0472">Membrane</keyword>
<feature type="transmembrane region" description="Helical" evidence="1">
    <location>
        <begin position="14"/>
        <end position="33"/>
    </location>
</feature>
<keyword evidence="1" id="KW-0812">Transmembrane</keyword>
<dbReference type="RefSeq" id="WP_341470612.1">
    <property type="nucleotide sequence ID" value="NZ_CP128400.1"/>
</dbReference>
<organism evidence="2 4">
    <name type="scientific">Candidatus Chlorohelix allophototropha</name>
    <dbReference type="NCBI Taxonomy" id="3003348"/>
    <lineage>
        <taxon>Bacteria</taxon>
        <taxon>Bacillati</taxon>
        <taxon>Chloroflexota</taxon>
        <taxon>Chloroflexia</taxon>
        <taxon>Candidatus Chloroheliales</taxon>
        <taxon>Candidatus Chloroheliaceae</taxon>
        <taxon>Candidatus Chlorohelix</taxon>
    </lineage>
</organism>
<sequence>MGKKFNLFWEVTKYWLPLVALTTVFCALVYVVAQNNLRSNANDPQIQMAEDVAANLANGTAPQLLDKIDMAKSLAPYLIVFDDSGKVLSSSATLDGQTPLPPSGVFPDGKSKGELRFTWQPQSGVRSAAVLVHFSGKDSGFVLAGRSLREVEKRKDSLTQLVALGWLAAIVVTLPLVLFFSWYPRRTARA</sequence>
<evidence type="ECO:0000313" key="2">
    <source>
        <dbReference type="EMBL" id="NWJ48771.1"/>
    </source>
</evidence>
<evidence type="ECO:0000256" key="1">
    <source>
        <dbReference type="SAM" id="Phobius"/>
    </source>
</evidence>
<reference evidence="2 4" key="1">
    <citation type="submission" date="2020-06" db="EMBL/GenBank/DDBJ databases">
        <title>Anoxygenic phototrophic Chloroflexota member uses a Type I reaction center.</title>
        <authorList>
            <person name="Tsuji J.M."/>
            <person name="Shaw N.A."/>
            <person name="Nagashima S."/>
            <person name="Venkiteswaran J."/>
            <person name="Schiff S.L."/>
            <person name="Hanada S."/>
            <person name="Tank M."/>
            <person name="Neufeld J.D."/>
        </authorList>
    </citation>
    <scope>NUCLEOTIDE SEQUENCE [LARGE SCALE GENOMIC DNA]</scope>
    <source>
        <strain evidence="2">L227-S17</strain>
    </source>
</reference>
<dbReference type="Proteomes" id="UP001431572">
    <property type="component" value="Chromosome 2"/>
</dbReference>
<keyword evidence="5" id="KW-1185">Reference proteome</keyword>
<evidence type="ECO:0000313" key="4">
    <source>
        <dbReference type="Proteomes" id="UP000521676"/>
    </source>
</evidence>
<protein>
    <submittedName>
        <fullName evidence="2">Uncharacterized protein</fullName>
    </submittedName>
</protein>
<evidence type="ECO:0000313" key="3">
    <source>
        <dbReference type="EMBL" id="WJW68707.1"/>
    </source>
</evidence>
<proteinExistence type="predicted"/>
<evidence type="ECO:0000313" key="5">
    <source>
        <dbReference type="Proteomes" id="UP001431572"/>
    </source>
</evidence>
<gene>
    <name evidence="2" type="ORF">HXX08_23175</name>
    <name evidence="3" type="ORF">OZ401_004323</name>
</gene>
<name>A0A8T7M9Q4_9CHLR</name>
<dbReference type="EMBL" id="JACATZ010000003">
    <property type="protein sequence ID" value="NWJ48771.1"/>
    <property type="molecule type" value="Genomic_DNA"/>
</dbReference>
<feature type="transmembrane region" description="Helical" evidence="1">
    <location>
        <begin position="161"/>
        <end position="183"/>
    </location>
</feature>